<evidence type="ECO:0000313" key="2">
    <source>
        <dbReference type="WBParaSite" id="nRc.2.0.1.t41344-RA"/>
    </source>
</evidence>
<keyword evidence="1" id="KW-1185">Reference proteome</keyword>
<reference evidence="2" key="1">
    <citation type="submission" date="2022-11" db="UniProtKB">
        <authorList>
            <consortium name="WormBaseParasite"/>
        </authorList>
    </citation>
    <scope>IDENTIFICATION</scope>
</reference>
<organism evidence="1 2">
    <name type="scientific">Romanomermis culicivorax</name>
    <name type="common">Nematode worm</name>
    <dbReference type="NCBI Taxonomy" id="13658"/>
    <lineage>
        <taxon>Eukaryota</taxon>
        <taxon>Metazoa</taxon>
        <taxon>Ecdysozoa</taxon>
        <taxon>Nematoda</taxon>
        <taxon>Enoplea</taxon>
        <taxon>Dorylaimia</taxon>
        <taxon>Mermithida</taxon>
        <taxon>Mermithoidea</taxon>
        <taxon>Mermithidae</taxon>
        <taxon>Romanomermis</taxon>
    </lineage>
</organism>
<accession>A0A915KUU1</accession>
<dbReference type="Proteomes" id="UP000887565">
    <property type="component" value="Unplaced"/>
</dbReference>
<dbReference type="AlphaFoldDB" id="A0A915KUU1"/>
<proteinExistence type="predicted"/>
<protein>
    <submittedName>
        <fullName evidence="2">Uncharacterized protein</fullName>
    </submittedName>
</protein>
<evidence type="ECO:0000313" key="1">
    <source>
        <dbReference type="Proteomes" id="UP000887565"/>
    </source>
</evidence>
<sequence length="98" mass="11548">MPFSAGQFSRIWIKISRSTVSKCVYILNFLSHYRARFRLKIKEAIRRDEKRWIKIIENVIFSNIRRIGTFVYLGPMHCSEKREFYSSLGESGPSDLGN</sequence>
<dbReference type="WBParaSite" id="nRc.2.0.1.t41344-RA">
    <property type="protein sequence ID" value="nRc.2.0.1.t41344-RA"/>
    <property type="gene ID" value="nRc.2.0.1.g41344"/>
</dbReference>
<name>A0A915KUU1_ROMCU</name>